<sequence length="339" mass="37943">MDEDFLDKNFETKSIHCGQNPEQWNSRAVIPPIILSTTFKQIDPDVQEKYVYGRSSNPTRDSLQSCIASLENAEHALVFASGLATQTSISFLMEAGDHAIVGEELYGGTNRFFRTCSSRFDISISYADFRSVHDVINKINHRTKMVWFETPTNPLLRVADIKAICTAIKSIRSEIIIVVDNTFMSPYFQKPLNLGADISVNSITKYMNEIARFLESHKQVQKVIYPGLESHPSYHIAKKQTTGTSGIISFYIKGNIENARKFLSSLKVFTLAESLGAVESLIEIPSLMTHASIPKEIREELGIKDTLIRISVGIEDVNDLLHDLDHALNESVYIVPNGA</sequence>
<evidence type="ECO:0000256" key="7">
    <source>
        <dbReference type="ARBA" id="ARBA00023239"/>
    </source>
</evidence>
<dbReference type="Proteomes" id="UP000616769">
    <property type="component" value="Unassembled WGS sequence"/>
</dbReference>
<dbReference type="GO" id="GO:0030170">
    <property type="term" value="F:pyridoxal phosphate binding"/>
    <property type="evidence" value="ECO:0007669"/>
    <property type="project" value="InterPro"/>
</dbReference>
<dbReference type="GO" id="GO:0019343">
    <property type="term" value="P:cysteine biosynthetic process via cystathionine"/>
    <property type="evidence" value="ECO:0007669"/>
    <property type="project" value="TreeGrafter"/>
</dbReference>
<dbReference type="PANTHER" id="PTHR11808">
    <property type="entry name" value="TRANS-SULFURATION ENZYME FAMILY MEMBER"/>
    <property type="match status" value="1"/>
</dbReference>
<dbReference type="OrthoDB" id="3512640at2759"/>
<evidence type="ECO:0000256" key="6">
    <source>
        <dbReference type="ARBA" id="ARBA00023192"/>
    </source>
</evidence>
<evidence type="ECO:0000256" key="10">
    <source>
        <dbReference type="RuleBase" id="RU362118"/>
    </source>
</evidence>
<evidence type="ECO:0000256" key="3">
    <source>
        <dbReference type="ARBA" id="ARBA00009077"/>
    </source>
</evidence>
<evidence type="ECO:0000313" key="12">
    <source>
        <dbReference type="Proteomes" id="UP000616769"/>
    </source>
</evidence>
<evidence type="ECO:0000256" key="1">
    <source>
        <dbReference type="ARBA" id="ARBA00001933"/>
    </source>
</evidence>
<dbReference type="CDD" id="cd00614">
    <property type="entry name" value="CGS_like"/>
    <property type="match status" value="1"/>
</dbReference>
<dbReference type="Pfam" id="PF01053">
    <property type="entry name" value="Cys_Met_Meta_PP"/>
    <property type="match status" value="2"/>
</dbReference>
<dbReference type="GO" id="GO:0005737">
    <property type="term" value="C:cytoplasm"/>
    <property type="evidence" value="ECO:0007669"/>
    <property type="project" value="TreeGrafter"/>
</dbReference>
<dbReference type="EC" id="4.4.1.1" evidence="4"/>
<dbReference type="EMBL" id="JXLN01011818">
    <property type="protein sequence ID" value="KPM07705.1"/>
    <property type="molecule type" value="Genomic_DNA"/>
</dbReference>
<dbReference type="InterPro" id="IPR000277">
    <property type="entry name" value="Cys/Met-Metab_PyrdxlP-dep_enz"/>
</dbReference>
<protein>
    <recommendedName>
        <fullName evidence="4">cystathionine gamma-lyase</fullName>
        <ecNumber evidence="4">4.4.1.1</ecNumber>
    </recommendedName>
    <alternativeName>
        <fullName evidence="8">Gamma-cystathionase</fullName>
    </alternativeName>
</protein>
<dbReference type="PANTHER" id="PTHR11808:SF15">
    <property type="entry name" value="CYSTATHIONINE GAMMA-LYASE"/>
    <property type="match status" value="1"/>
</dbReference>
<comment type="cofactor">
    <cofactor evidence="1 10">
        <name>pyridoxal 5'-phosphate</name>
        <dbReference type="ChEBI" id="CHEBI:597326"/>
    </cofactor>
</comment>
<evidence type="ECO:0000313" key="11">
    <source>
        <dbReference type="EMBL" id="KPM07705.1"/>
    </source>
</evidence>
<feature type="modified residue" description="N6-(pyridoxal phosphate)lysine" evidence="9">
    <location>
        <position position="205"/>
    </location>
</feature>
<comment type="similarity">
    <text evidence="3 10">Belongs to the trans-sulfuration enzymes family.</text>
</comment>
<reference evidence="11 12" key="1">
    <citation type="journal article" date="2015" name="Parasit. Vectors">
        <title>Draft genome of the scabies mite.</title>
        <authorList>
            <person name="Rider S.D.Jr."/>
            <person name="Morgan M.S."/>
            <person name="Arlian L.G."/>
        </authorList>
    </citation>
    <scope>NUCLEOTIDE SEQUENCE [LARGE SCALE GENOMIC DNA]</scope>
    <source>
        <strain evidence="11">Arlian Lab</strain>
    </source>
</reference>
<dbReference type="Gene3D" id="3.40.640.10">
    <property type="entry name" value="Type I PLP-dependent aspartate aminotransferase-like (Major domain)"/>
    <property type="match status" value="1"/>
</dbReference>
<evidence type="ECO:0000256" key="8">
    <source>
        <dbReference type="ARBA" id="ARBA00029853"/>
    </source>
</evidence>
<dbReference type="UniPathway" id="UPA00136">
    <property type="reaction ID" value="UER00202"/>
</dbReference>
<comment type="pathway">
    <text evidence="2">Amino-acid biosynthesis; L-cysteine biosynthesis; L-cysteine from L-homocysteine and L-serine: step 2/2.</text>
</comment>
<dbReference type="PIRSF" id="PIRSF001434">
    <property type="entry name" value="CGS"/>
    <property type="match status" value="1"/>
</dbReference>
<proteinExistence type="inferred from homology"/>
<evidence type="ECO:0000256" key="5">
    <source>
        <dbReference type="ARBA" id="ARBA00022898"/>
    </source>
</evidence>
<keyword evidence="6" id="KW-0028">Amino-acid biosynthesis</keyword>
<keyword evidence="7" id="KW-0456">Lyase</keyword>
<dbReference type="InterPro" id="IPR015422">
    <property type="entry name" value="PyrdxlP-dep_Trfase_small"/>
</dbReference>
<dbReference type="VEuPathDB" id="VectorBase:SSCA003638"/>
<dbReference type="FunFam" id="3.40.640.10:FF:000046">
    <property type="entry name" value="Cystathionine gamma-lyase"/>
    <property type="match status" value="1"/>
</dbReference>
<dbReference type="GO" id="GO:0004123">
    <property type="term" value="F:cystathionine gamma-lyase activity"/>
    <property type="evidence" value="ECO:0007669"/>
    <property type="project" value="TreeGrafter"/>
</dbReference>
<accession>A0A132AAU0</accession>
<comment type="caution">
    <text evidence="11">The sequence shown here is derived from an EMBL/GenBank/DDBJ whole genome shotgun (WGS) entry which is preliminary data.</text>
</comment>
<evidence type="ECO:0000256" key="2">
    <source>
        <dbReference type="ARBA" id="ARBA00005038"/>
    </source>
</evidence>
<dbReference type="AlphaFoldDB" id="A0A132AAU0"/>
<name>A0A132AAU0_SARSC</name>
<dbReference type="FunFam" id="3.90.1150.10:FF:000008">
    <property type="entry name" value="Cystathionine gamma-synthase"/>
    <property type="match status" value="1"/>
</dbReference>
<evidence type="ECO:0000256" key="4">
    <source>
        <dbReference type="ARBA" id="ARBA00012085"/>
    </source>
</evidence>
<evidence type="ECO:0000256" key="9">
    <source>
        <dbReference type="PIRSR" id="PIRSR001434-2"/>
    </source>
</evidence>
<organism evidence="11 12">
    <name type="scientific">Sarcoptes scabiei</name>
    <name type="common">Itch mite</name>
    <name type="synonym">Acarus scabiei</name>
    <dbReference type="NCBI Taxonomy" id="52283"/>
    <lineage>
        <taxon>Eukaryota</taxon>
        <taxon>Metazoa</taxon>
        <taxon>Ecdysozoa</taxon>
        <taxon>Arthropoda</taxon>
        <taxon>Chelicerata</taxon>
        <taxon>Arachnida</taxon>
        <taxon>Acari</taxon>
        <taxon>Acariformes</taxon>
        <taxon>Sarcoptiformes</taxon>
        <taxon>Astigmata</taxon>
        <taxon>Psoroptidia</taxon>
        <taxon>Sarcoptoidea</taxon>
        <taxon>Sarcoptidae</taxon>
        <taxon>Sarcoptinae</taxon>
        <taxon>Sarcoptes</taxon>
    </lineage>
</organism>
<keyword evidence="6" id="KW-0198">Cysteine biosynthesis</keyword>
<dbReference type="SUPFAM" id="SSF53383">
    <property type="entry name" value="PLP-dependent transferases"/>
    <property type="match status" value="1"/>
</dbReference>
<gene>
    <name evidence="11" type="ORF">QR98_0062040</name>
</gene>
<dbReference type="InterPro" id="IPR015424">
    <property type="entry name" value="PyrdxlP-dep_Trfase"/>
</dbReference>
<dbReference type="InterPro" id="IPR015421">
    <property type="entry name" value="PyrdxlP-dep_Trfase_major"/>
</dbReference>
<keyword evidence="5 9" id="KW-0663">Pyridoxal phosphate</keyword>
<dbReference type="GO" id="GO:0019346">
    <property type="term" value="P:transsulfuration"/>
    <property type="evidence" value="ECO:0007669"/>
    <property type="project" value="InterPro"/>
</dbReference>
<dbReference type="Gene3D" id="3.90.1150.10">
    <property type="entry name" value="Aspartate Aminotransferase, domain 1"/>
    <property type="match status" value="1"/>
</dbReference>